<sequence length="183" mass="21701">MKSKRKLRFLIPIFCIVLSLVIYRLANGLMREREFQHMPEIYEIPNTSQVFTQNNVTTVRTNYIIKSEYTDLDLLHQKVQDFIYDNNIINTSINCSETEEYYINLRFYRISEQLPFDFEQISGFGGDVIENHTEDLIARVSVYSDSPYQLSYKLWNRTENDKDGYNDVIEERSFYEALRGVAS</sequence>
<name>U2KDI0_9FIRM</name>
<keyword evidence="1" id="KW-0812">Transmembrane</keyword>
<dbReference type="STRING" id="411473.RUMCAL_01076"/>
<accession>U2KDI0</accession>
<dbReference type="AlphaFoldDB" id="U2KDI0"/>
<comment type="caution">
    <text evidence="2">The sequence shown here is derived from an EMBL/GenBank/DDBJ whole genome shotgun (WGS) entry which is preliminary data.</text>
</comment>
<organism evidence="2 3">
    <name type="scientific">Ruminococcus callidus ATCC 27760</name>
    <dbReference type="NCBI Taxonomy" id="411473"/>
    <lineage>
        <taxon>Bacteria</taxon>
        <taxon>Bacillati</taxon>
        <taxon>Bacillota</taxon>
        <taxon>Clostridia</taxon>
        <taxon>Eubacteriales</taxon>
        <taxon>Oscillospiraceae</taxon>
        <taxon>Ruminococcus</taxon>
    </lineage>
</organism>
<keyword evidence="1" id="KW-0472">Membrane</keyword>
<dbReference type="RefSeq" id="WP_021682534.1">
    <property type="nucleotide sequence ID" value="NZ_KI260421.1"/>
</dbReference>
<feature type="transmembrane region" description="Helical" evidence="1">
    <location>
        <begin position="7"/>
        <end position="26"/>
    </location>
</feature>
<keyword evidence="1" id="KW-1133">Transmembrane helix</keyword>
<protein>
    <submittedName>
        <fullName evidence="2">Uncharacterized protein</fullName>
    </submittedName>
</protein>
<keyword evidence="3" id="KW-1185">Reference proteome</keyword>
<dbReference type="PATRIC" id="fig|411473.3.peg.886"/>
<dbReference type="EMBL" id="AWVF01000121">
    <property type="protein sequence ID" value="ERJ96566.1"/>
    <property type="molecule type" value="Genomic_DNA"/>
</dbReference>
<dbReference type="Proteomes" id="UP000016662">
    <property type="component" value="Unassembled WGS sequence"/>
</dbReference>
<evidence type="ECO:0000313" key="2">
    <source>
        <dbReference type="EMBL" id="ERJ96566.1"/>
    </source>
</evidence>
<evidence type="ECO:0000313" key="3">
    <source>
        <dbReference type="Proteomes" id="UP000016662"/>
    </source>
</evidence>
<evidence type="ECO:0000256" key="1">
    <source>
        <dbReference type="SAM" id="Phobius"/>
    </source>
</evidence>
<dbReference type="HOGENOM" id="CLU_1474164_0_0_9"/>
<gene>
    <name evidence="2" type="ORF">RUMCAL_01076</name>
</gene>
<proteinExistence type="predicted"/>
<reference evidence="2 3" key="1">
    <citation type="submission" date="2013-07" db="EMBL/GenBank/DDBJ databases">
        <authorList>
            <person name="Weinstock G."/>
            <person name="Sodergren E."/>
            <person name="Wylie T."/>
            <person name="Fulton L."/>
            <person name="Fulton R."/>
            <person name="Fronick C."/>
            <person name="O'Laughlin M."/>
            <person name="Godfrey J."/>
            <person name="Miner T."/>
            <person name="Herter B."/>
            <person name="Appelbaum E."/>
            <person name="Cordes M."/>
            <person name="Lek S."/>
            <person name="Wollam A."/>
            <person name="Pepin K.H."/>
            <person name="Palsikar V.B."/>
            <person name="Mitreva M."/>
            <person name="Wilson R.K."/>
        </authorList>
    </citation>
    <scope>NUCLEOTIDE SEQUENCE [LARGE SCALE GENOMIC DNA]</scope>
    <source>
        <strain evidence="2 3">ATCC 27760</strain>
    </source>
</reference>